<dbReference type="PROSITE" id="PS51722">
    <property type="entry name" value="G_TR_2"/>
    <property type="match status" value="1"/>
</dbReference>
<dbReference type="InterPro" id="IPR000795">
    <property type="entry name" value="T_Tr_GTP-bd_dom"/>
</dbReference>
<dbReference type="Gene3D" id="3.40.50.300">
    <property type="entry name" value="P-loop containing nucleotide triphosphate hydrolases"/>
    <property type="match status" value="1"/>
</dbReference>
<dbReference type="SUPFAM" id="SSF52540">
    <property type="entry name" value="P-loop containing nucleoside triphosphate hydrolases"/>
    <property type="match status" value="1"/>
</dbReference>
<dbReference type="SUPFAM" id="SSF50447">
    <property type="entry name" value="Translation proteins"/>
    <property type="match status" value="1"/>
</dbReference>
<dbReference type="SUPFAM" id="SSF50465">
    <property type="entry name" value="EF-Tu/eEF-1alpha/eIF2-gamma C-terminal domain"/>
    <property type="match status" value="1"/>
</dbReference>
<reference evidence="5" key="1">
    <citation type="submission" date="2021-01" db="EMBL/GenBank/DDBJ databases">
        <authorList>
            <person name="Corre E."/>
            <person name="Pelletier E."/>
            <person name="Niang G."/>
            <person name="Scheremetjew M."/>
            <person name="Finn R."/>
            <person name="Kale V."/>
            <person name="Holt S."/>
            <person name="Cochrane G."/>
            <person name="Meng A."/>
            <person name="Brown T."/>
            <person name="Cohen L."/>
        </authorList>
    </citation>
    <scope>NUCLEOTIDE SEQUENCE</scope>
    <source>
        <strain evidence="5">CCMP622</strain>
    </source>
</reference>
<dbReference type="InterPro" id="IPR050100">
    <property type="entry name" value="TRAFAC_GTPase_members"/>
</dbReference>
<evidence type="ECO:0000256" key="2">
    <source>
        <dbReference type="ARBA" id="ARBA00022741"/>
    </source>
</evidence>
<dbReference type="InterPro" id="IPR009001">
    <property type="entry name" value="Transl_elong_EF1A/Init_IF2_C"/>
</dbReference>
<keyword evidence="3" id="KW-0342">GTP-binding</keyword>
<dbReference type="Gene3D" id="2.40.30.10">
    <property type="entry name" value="Translation factors"/>
    <property type="match status" value="2"/>
</dbReference>
<dbReference type="Pfam" id="PF00009">
    <property type="entry name" value="GTP_EFTU"/>
    <property type="match status" value="1"/>
</dbReference>
<dbReference type="InterPro" id="IPR004161">
    <property type="entry name" value="EFTu-like_2"/>
</dbReference>
<dbReference type="PANTHER" id="PTHR23115">
    <property type="entry name" value="TRANSLATION FACTOR"/>
    <property type="match status" value="1"/>
</dbReference>
<evidence type="ECO:0000313" key="5">
    <source>
        <dbReference type="EMBL" id="CAD9757959.1"/>
    </source>
</evidence>
<dbReference type="Pfam" id="PF22594">
    <property type="entry name" value="GTP-eEF1A_C"/>
    <property type="match status" value="1"/>
</dbReference>
<organism evidence="5">
    <name type="scientific">Lotharella oceanica</name>
    <dbReference type="NCBI Taxonomy" id="641309"/>
    <lineage>
        <taxon>Eukaryota</taxon>
        <taxon>Sar</taxon>
        <taxon>Rhizaria</taxon>
        <taxon>Cercozoa</taxon>
        <taxon>Chlorarachniophyceae</taxon>
        <taxon>Lotharella</taxon>
    </lineage>
</organism>
<keyword evidence="2" id="KW-0547">Nucleotide-binding</keyword>
<dbReference type="Pfam" id="PF03144">
    <property type="entry name" value="GTP_EFTU_D2"/>
    <property type="match status" value="1"/>
</dbReference>
<dbReference type="EMBL" id="HBHP01011231">
    <property type="protein sequence ID" value="CAD9757959.1"/>
    <property type="molecule type" value="Transcribed_RNA"/>
</dbReference>
<proteinExistence type="inferred from homology"/>
<dbReference type="GO" id="GO:0003924">
    <property type="term" value="F:GTPase activity"/>
    <property type="evidence" value="ECO:0007669"/>
    <property type="project" value="InterPro"/>
</dbReference>
<name>A0A7S2TLQ0_9EUKA</name>
<comment type="similarity">
    <text evidence="1">Belongs to the TRAFAC class translation factor GTPase superfamily. Classic translation factor GTPase family. EF-Tu/EF-1A subfamily.</text>
</comment>
<evidence type="ECO:0000256" key="1">
    <source>
        <dbReference type="ARBA" id="ARBA00007249"/>
    </source>
</evidence>
<sequence length="466" mass="50288">MADAKTVPSAVPNLNVAIIGHVAAGKSTLAGQLILRFGGVDSGTLDEYRAEAERHGKGSDALAWILNNLRVERETGRTQENSLFGLNLDENSLRSAGADRKGAPAVDAIRRFTFIDSPGECGHAKQIHNALSQADAALLVISAVPGEFENALSQFQQHTTTAIMTGVKSYVVAVNKMDHPTVAYSASRFDEIRSYLKSYFEKRLRASSAISYIPISASKPSNLLSSPRRTMPWYSGSTLVASLAALRIHPRRSHAQNASKSLRVAIQRVFRVHGAGTVATGRVERGTLRVGQKVVIAPRGLKATITSIEAHYVAKQAAGPGENVGFALHGVARCDVHSGDVVGDAEDNPPKEVKSFLAHMAVTNQPHSLREGATHMLDCHSAHVPVKLQKIHSRLMGKDGTSKDLKVVDVEPKSLRPRERGEVLLLPLKPICVEPSKECLYMGRFAIRSHDTTLASGTIKSVVYAE</sequence>
<dbReference type="InterPro" id="IPR027417">
    <property type="entry name" value="P-loop_NTPase"/>
</dbReference>
<evidence type="ECO:0000256" key="3">
    <source>
        <dbReference type="ARBA" id="ARBA00023134"/>
    </source>
</evidence>
<protein>
    <recommendedName>
        <fullName evidence="4">Tr-type G domain-containing protein</fullName>
    </recommendedName>
</protein>
<dbReference type="AlphaFoldDB" id="A0A7S2TLQ0"/>
<dbReference type="PRINTS" id="PR00315">
    <property type="entry name" value="ELONGATNFCT"/>
</dbReference>
<evidence type="ECO:0000259" key="4">
    <source>
        <dbReference type="PROSITE" id="PS51722"/>
    </source>
</evidence>
<accession>A0A7S2TLQ0</accession>
<feature type="domain" description="Tr-type G" evidence="4">
    <location>
        <begin position="11"/>
        <end position="251"/>
    </location>
</feature>
<dbReference type="InterPro" id="IPR054696">
    <property type="entry name" value="GTP-eEF1A_C"/>
</dbReference>
<dbReference type="InterPro" id="IPR009000">
    <property type="entry name" value="Transl_B-barrel_sf"/>
</dbReference>
<dbReference type="GO" id="GO:0005525">
    <property type="term" value="F:GTP binding"/>
    <property type="evidence" value="ECO:0007669"/>
    <property type="project" value="UniProtKB-KW"/>
</dbReference>
<gene>
    <name evidence="5" type="ORF">LSP00402_LOCUS6946</name>
</gene>